<feature type="transmembrane region" description="Helical" evidence="1">
    <location>
        <begin position="96"/>
        <end position="123"/>
    </location>
</feature>
<organism evidence="2 3">
    <name type="scientific">Phytohabitans aurantiacus</name>
    <dbReference type="NCBI Taxonomy" id="3016789"/>
    <lineage>
        <taxon>Bacteria</taxon>
        <taxon>Bacillati</taxon>
        <taxon>Actinomycetota</taxon>
        <taxon>Actinomycetes</taxon>
        <taxon>Micromonosporales</taxon>
        <taxon>Micromonosporaceae</taxon>
    </lineage>
</organism>
<proteinExistence type="predicted"/>
<protein>
    <recommendedName>
        <fullName evidence="4">Integral membrane protein</fullName>
    </recommendedName>
</protein>
<dbReference type="RefSeq" id="WP_281902493.1">
    <property type="nucleotide sequence ID" value="NZ_BSDI01000045.1"/>
</dbReference>
<comment type="caution">
    <text evidence="2">The sequence shown here is derived from an EMBL/GenBank/DDBJ whole genome shotgun (WGS) entry which is preliminary data.</text>
</comment>
<dbReference type="Proteomes" id="UP001144280">
    <property type="component" value="Unassembled WGS sequence"/>
</dbReference>
<feature type="transmembrane region" description="Helical" evidence="1">
    <location>
        <begin position="70"/>
        <end position="90"/>
    </location>
</feature>
<keyword evidence="1" id="KW-0472">Membrane</keyword>
<keyword evidence="1" id="KW-0812">Transmembrane</keyword>
<evidence type="ECO:0000256" key="1">
    <source>
        <dbReference type="SAM" id="Phobius"/>
    </source>
</evidence>
<evidence type="ECO:0000313" key="2">
    <source>
        <dbReference type="EMBL" id="GLI01447.1"/>
    </source>
</evidence>
<reference evidence="2" key="1">
    <citation type="submission" date="2022-12" db="EMBL/GenBank/DDBJ databases">
        <title>New Phytohabitans aurantiacus sp. RD004123 nov., an actinomycete isolated from soil.</title>
        <authorList>
            <person name="Triningsih D.W."/>
            <person name="Harunari E."/>
            <person name="Igarashi Y."/>
        </authorList>
    </citation>
    <scope>NUCLEOTIDE SEQUENCE</scope>
    <source>
        <strain evidence="2">RD004123</strain>
    </source>
</reference>
<evidence type="ECO:0000313" key="3">
    <source>
        <dbReference type="Proteomes" id="UP001144280"/>
    </source>
</evidence>
<dbReference type="EMBL" id="BSDI01000045">
    <property type="protein sequence ID" value="GLI01447.1"/>
    <property type="molecule type" value="Genomic_DNA"/>
</dbReference>
<evidence type="ECO:0008006" key="4">
    <source>
        <dbReference type="Google" id="ProtNLM"/>
    </source>
</evidence>
<keyword evidence="1" id="KW-1133">Transmembrane helix</keyword>
<feature type="transmembrane region" description="Helical" evidence="1">
    <location>
        <begin position="44"/>
        <end position="63"/>
    </location>
</feature>
<name>A0ABQ5R5I5_9ACTN</name>
<keyword evidence="3" id="KW-1185">Reference proteome</keyword>
<gene>
    <name evidence="2" type="ORF">Pa4123_67230</name>
</gene>
<sequence length="132" mass="13227">MHRTSRRATAAALLAAGVVAGYLAFLGWDQHKDVDAAGNASGPYQAWQVVGYGVLLAGLAFGAGRRGYPWVATVTISAVLTICFAVDAATDADADGLWPIGAALVAIGSAAGAAGVAAMGAFLRPRRGLQAG</sequence>
<accession>A0ABQ5R5I5</accession>